<dbReference type="PANTHER" id="PTHR43628">
    <property type="entry name" value="ACTIVATOR OF C KINASE PROTEIN 1-RELATED"/>
    <property type="match status" value="1"/>
</dbReference>
<dbReference type="PANTHER" id="PTHR43628:SF1">
    <property type="entry name" value="CHITIN SYNTHASE REGULATORY FACTOR 2-RELATED"/>
    <property type="match status" value="1"/>
</dbReference>
<dbReference type="STRING" id="44941.A0A397W8N7"/>
<sequence length="229" mass="26776">MYYASSNRCYRYGKWVIKDGLKAFEYYRKFAEIAHSYGIYLVSVCYVNGIGVVKDEYKAFINYQKSANANETNEVGCCFLAGSGVKKDERKAFIYYQKSAEMGNALGTNNLFVVGTSCPEITYMVFNKLPRYTRYGFSNLAKIWLQDNNVSNFKVMLKCMFFYQQQRDYFGIQEFYRKMTRIEQLSHPENLPYGLEYHGGYYQSIPVGRRLGWKKTFIILSLSTTQPYN</sequence>
<dbReference type="Pfam" id="PF08238">
    <property type="entry name" value="Sel1"/>
    <property type="match status" value="3"/>
</dbReference>
<dbReference type="Proteomes" id="UP000266673">
    <property type="component" value="Unassembled WGS sequence"/>
</dbReference>
<dbReference type="InterPro" id="IPR006597">
    <property type="entry name" value="Sel1-like"/>
</dbReference>
<evidence type="ECO:0000313" key="2">
    <source>
        <dbReference type="Proteomes" id="UP000266673"/>
    </source>
</evidence>
<accession>A0A397W8N7</accession>
<evidence type="ECO:0000313" key="1">
    <source>
        <dbReference type="EMBL" id="RIB29699.1"/>
    </source>
</evidence>
<dbReference type="SUPFAM" id="SSF81901">
    <property type="entry name" value="HCP-like"/>
    <property type="match status" value="1"/>
</dbReference>
<reference evidence="1 2" key="1">
    <citation type="submission" date="2018-06" db="EMBL/GenBank/DDBJ databases">
        <title>Comparative genomics reveals the genomic features of Rhizophagus irregularis, R. cerebriforme, R. diaphanum and Gigaspora rosea, and their symbiotic lifestyle signature.</title>
        <authorList>
            <person name="Morin E."/>
            <person name="San Clemente H."/>
            <person name="Chen E.C.H."/>
            <person name="De La Providencia I."/>
            <person name="Hainaut M."/>
            <person name="Kuo A."/>
            <person name="Kohler A."/>
            <person name="Murat C."/>
            <person name="Tang N."/>
            <person name="Roy S."/>
            <person name="Loubradou J."/>
            <person name="Henrissat B."/>
            <person name="Grigoriev I.V."/>
            <person name="Corradi N."/>
            <person name="Roux C."/>
            <person name="Martin F.M."/>
        </authorList>
    </citation>
    <scope>NUCLEOTIDE SEQUENCE [LARGE SCALE GENOMIC DNA]</scope>
    <source>
        <strain evidence="1 2">DAOM 194757</strain>
    </source>
</reference>
<dbReference type="AlphaFoldDB" id="A0A397W8N7"/>
<keyword evidence="2" id="KW-1185">Reference proteome</keyword>
<proteinExistence type="predicted"/>
<dbReference type="InterPro" id="IPR052945">
    <property type="entry name" value="Mitotic_Regulator"/>
</dbReference>
<comment type="caution">
    <text evidence="1">The sequence shown here is derived from an EMBL/GenBank/DDBJ whole genome shotgun (WGS) entry which is preliminary data.</text>
</comment>
<gene>
    <name evidence="1" type="ORF">C2G38_2136731</name>
</gene>
<dbReference type="Gene3D" id="1.25.40.10">
    <property type="entry name" value="Tetratricopeptide repeat domain"/>
    <property type="match status" value="2"/>
</dbReference>
<protein>
    <recommendedName>
        <fullName evidence="3">HCP-like protein</fullName>
    </recommendedName>
</protein>
<name>A0A397W8N7_9GLOM</name>
<organism evidence="1 2">
    <name type="scientific">Gigaspora rosea</name>
    <dbReference type="NCBI Taxonomy" id="44941"/>
    <lineage>
        <taxon>Eukaryota</taxon>
        <taxon>Fungi</taxon>
        <taxon>Fungi incertae sedis</taxon>
        <taxon>Mucoromycota</taxon>
        <taxon>Glomeromycotina</taxon>
        <taxon>Glomeromycetes</taxon>
        <taxon>Diversisporales</taxon>
        <taxon>Gigasporaceae</taxon>
        <taxon>Gigaspora</taxon>
    </lineage>
</organism>
<evidence type="ECO:0008006" key="3">
    <source>
        <dbReference type="Google" id="ProtNLM"/>
    </source>
</evidence>
<dbReference type="EMBL" id="QKWP01000031">
    <property type="protein sequence ID" value="RIB29699.1"/>
    <property type="molecule type" value="Genomic_DNA"/>
</dbReference>
<dbReference type="SMART" id="SM00671">
    <property type="entry name" value="SEL1"/>
    <property type="match status" value="3"/>
</dbReference>
<dbReference type="InterPro" id="IPR011990">
    <property type="entry name" value="TPR-like_helical_dom_sf"/>
</dbReference>
<dbReference type="OrthoDB" id="2444204at2759"/>